<sequence>LNKYLLSNLKEKWNPITHSDLAQRSDVVHSSTSGHQRGERRARHIERDFTEDLKKKRKEQTSEIDKMSGVLSGTNVYIGGYLEDTTDIEMKRILTAAGSRVLNAASGATHILTSQQLSGSKTHKILTGKSRIHVHVVKPEWVTDSISAGKRLSEHKYSVIRSASTGTL</sequence>
<evidence type="ECO:0000259" key="2">
    <source>
        <dbReference type="PROSITE" id="PS50172"/>
    </source>
</evidence>
<evidence type="ECO:0000313" key="4">
    <source>
        <dbReference type="Proteomes" id="UP000294933"/>
    </source>
</evidence>
<dbReference type="InterPro" id="IPR001357">
    <property type="entry name" value="BRCT_dom"/>
</dbReference>
<feature type="region of interest" description="Disordered" evidence="1">
    <location>
        <begin position="24"/>
        <end position="45"/>
    </location>
</feature>
<proteinExistence type="predicted"/>
<feature type="non-terminal residue" evidence="3">
    <location>
        <position position="1"/>
    </location>
</feature>
<keyword evidence="4" id="KW-1185">Reference proteome</keyword>
<dbReference type="SUPFAM" id="SSF52113">
    <property type="entry name" value="BRCT domain"/>
    <property type="match status" value="1"/>
</dbReference>
<feature type="domain" description="BRCT" evidence="2">
    <location>
        <begin position="66"/>
        <end position="159"/>
    </location>
</feature>
<dbReference type="OrthoDB" id="427711at2759"/>
<dbReference type="Proteomes" id="UP000294933">
    <property type="component" value="Unassembled WGS sequence"/>
</dbReference>
<dbReference type="PROSITE" id="PS50172">
    <property type="entry name" value="BRCT"/>
    <property type="match status" value="1"/>
</dbReference>
<organism evidence="3 4">
    <name type="scientific">Rickenella mellea</name>
    <dbReference type="NCBI Taxonomy" id="50990"/>
    <lineage>
        <taxon>Eukaryota</taxon>
        <taxon>Fungi</taxon>
        <taxon>Dikarya</taxon>
        <taxon>Basidiomycota</taxon>
        <taxon>Agaricomycotina</taxon>
        <taxon>Agaricomycetes</taxon>
        <taxon>Hymenochaetales</taxon>
        <taxon>Rickenellaceae</taxon>
        <taxon>Rickenella</taxon>
    </lineage>
</organism>
<evidence type="ECO:0000313" key="3">
    <source>
        <dbReference type="EMBL" id="TDL30004.1"/>
    </source>
</evidence>
<dbReference type="EMBL" id="ML170156">
    <property type="protein sequence ID" value="TDL30004.1"/>
    <property type="molecule type" value="Genomic_DNA"/>
</dbReference>
<dbReference type="AlphaFoldDB" id="A0A4R5XFR8"/>
<dbReference type="Gene3D" id="3.40.50.10190">
    <property type="entry name" value="BRCT domain"/>
    <property type="match status" value="1"/>
</dbReference>
<evidence type="ECO:0000256" key="1">
    <source>
        <dbReference type="SAM" id="MobiDB-lite"/>
    </source>
</evidence>
<protein>
    <recommendedName>
        <fullName evidence="2">BRCT domain-containing protein</fullName>
    </recommendedName>
</protein>
<dbReference type="SMART" id="SM00292">
    <property type="entry name" value="BRCT"/>
    <property type="match status" value="1"/>
</dbReference>
<dbReference type="Pfam" id="PF00533">
    <property type="entry name" value="BRCT"/>
    <property type="match status" value="1"/>
</dbReference>
<accession>A0A4R5XFR8</accession>
<name>A0A4R5XFR8_9AGAM</name>
<dbReference type="InterPro" id="IPR036420">
    <property type="entry name" value="BRCT_dom_sf"/>
</dbReference>
<dbReference type="STRING" id="50990.A0A4R5XFR8"/>
<dbReference type="VEuPathDB" id="FungiDB:BD410DRAFT_680361"/>
<feature type="non-terminal residue" evidence="3">
    <location>
        <position position="168"/>
    </location>
</feature>
<reference evidence="3 4" key="1">
    <citation type="submission" date="2018-06" db="EMBL/GenBank/DDBJ databases">
        <title>A transcriptomic atlas of mushroom development highlights an independent origin of complex multicellularity.</title>
        <authorList>
            <consortium name="DOE Joint Genome Institute"/>
            <person name="Krizsan K."/>
            <person name="Almasi E."/>
            <person name="Merenyi Z."/>
            <person name="Sahu N."/>
            <person name="Viragh M."/>
            <person name="Koszo T."/>
            <person name="Mondo S."/>
            <person name="Kiss B."/>
            <person name="Balint B."/>
            <person name="Kues U."/>
            <person name="Barry K."/>
            <person name="Hegedus J.C."/>
            <person name="Henrissat B."/>
            <person name="Johnson J."/>
            <person name="Lipzen A."/>
            <person name="Ohm R."/>
            <person name="Nagy I."/>
            <person name="Pangilinan J."/>
            <person name="Yan J."/>
            <person name="Xiong Y."/>
            <person name="Grigoriev I.V."/>
            <person name="Hibbett D.S."/>
            <person name="Nagy L.G."/>
        </authorList>
    </citation>
    <scope>NUCLEOTIDE SEQUENCE [LARGE SCALE GENOMIC DNA]</scope>
    <source>
        <strain evidence="3 4">SZMC22713</strain>
    </source>
</reference>
<gene>
    <name evidence="3" type="ORF">BD410DRAFT_680361</name>
</gene>